<dbReference type="eggNOG" id="ENOG5032VBI">
    <property type="taxonomic scope" value="Bacteria"/>
</dbReference>
<dbReference type="InterPro" id="IPR019109">
    <property type="entry name" value="MamF_MmsF"/>
</dbReference>
<gene>
    <name evidence="6" type="ordered locus">LBA1606</name>
</gene>
<comment type="subcellular location">
    <subcellularLocation>
        <location evidence="1">Membrane</location>
        <topology evidence="1">Multi-pass membrane protein</topology>
    </subcellularLocation>
</comment>
<accession>Q5FIQ3</accession>
<name>Q5FIQ3_LACAC</name>
<dbReference type="HOGENOM" id="CLU_155713_0_0_9"/>
<evidence type="ECO:0000313" key="6">
    <source>
        <dbReference type="EMBL" id="AAV43421.1"/>
    </source>
</evidence>
<evidence type="ECO:0000313" key="7">
    <source>
        <dbReference type="Proteomes" id="UP000006381"/>
    </source>
</evidence>
<dbReference type="AlphaFoldDB" id="Q5FIQ3"/>
<evidence type="ECO:0000256" key="4">
    <source>
        <dbReference type="ARBA" id="ARBA00023136"/>
    </source>
</evidence>
<keyword evidence="7" id="KW-1185">Reference proteome</keyword>
<dbReference type="EMBL" id="CP000033">
    <property type="protein sequence ID" value="AAV43421.1"/>
    <property type="molecule type" value="Genomic_DNA"/>
</dbReference>
<dbReference type="BioCyc" id="LACI272621:G1G49-1569-MONOMER"/>
<evidence type="ECO:0000256" key="2">
    <source>
        <dbReference type="ARBA" id="ARBA00022692"/>
    </source>
</evidence>
<proteinExistence type="predicted"/>
<protein>
    <recommendedName>
        <fullName evidence="8">DUF4870 domain-containing protein</fullName>
    </recommendedName>
</protein>
<organism evidence="7">
    <name type="scientific">Lactobacillus acidophilus (strain ATCC 700396 / NCK56 / N2 / NCFM)</name>
    <dbReference type="NCBI Taxonomy" id="272621"/>
    <lineage>
        <taxon>Bacteria</taxon>
        <taxon>Bacillati</taxon>
        <taxon>Bacillota</taxon>
        <taxon>Bacilli</taxon>
        <taxon>Lactobacillales</taxon>
        <taxon>Lactobacillaceae</taxon>
        <taxon>Lactobacillus</taxon>
    </lineage>
</organism>
<evidence type="ECO:0000256" key="3">
    <source>
        <dbReference type="ARBA" id="ARBA00022989"/>
    </source>
</evidence>
<sequence>MIMNNINSEPSTSLKLMAALSYISYFFLPVIFPLIVWIVASDRPFVKKHAKRAFWSQLLPAICALVFLIVISVGGAFNSSTISWGWLSITLIAVTCLIALISLIYNVACAIHVLID</sequence>
<dbReference type="KEGG" id="lac:LBA1606"/>
<feature type="transmembrane region" description="Helical" evidence="5">
    <location>
        <begin position="53"/>
        <end position="77"/>
    </location>
</feature>
<dbReference type="STRING" id="272621.LBA1606"/>
<dbReference type="PATRIC" id="fig|272621.13.peg.1526"/>
<keyword evidence="4 5" id="KW-0472">Membrane</keyword>
<keyword evidence="2 5" id="KW-0812">Transmembrane</keyword>
<evidence type="ECO:0000256" key="5">
    <source>
        <dbReference type="SAM" id="Phobius"/>
    </source>
</evidence>
<reference evidence="6 7" key="1">
    <citation type="journal article" date="2005" name="Proc. Natl. Acad. Sci. U.S.A.">
        <title>Complete genome sequence of the probiotic lactic acid bacterium Lactobacillus acidophilus NCFM.</title>
        <authorList>
            <person name="Altermann E."/>
            <person name="Russell W.M."/>
            <person name="Azcarate-Peril M.A."/>
            <person name="Barrangou R."/>
            <person name="Buck B.L."/>
            <person name="McAuliffe O."/>
            <person name="Souther N."/>
            <person name="Dobson A."/>
            <person name="Duong T."/>
            <person name="Callanan M."/>
            <person name="Lick S."/>
            <person name="Hamrick A."/>
            <person name="Cano R."/>
            <person name="Klaenhammer T.R."/>
        </authorList>
    </citation>
    <scope>NUCLEOTIDE SEQUENCE [LARGE SCALE GENOMIC DNA]</scope>
    <source>
        <strain evidence="7">ATCC 700396 / NCK56 / N2 / NCFM</strain>
    </source>
</reference>
<dbReference type="Proteomes" id="UP000006381">
    <property type="component" value="Chromosome"/>
</dbReference>
<dbReference type="OrthoDB" id="2328241at2"/>
<evidence type="ECO:0000256" key="1">
    <source>
        <dbReference type="ARBA" id="ARBA00004141"/>
    </source>
</evidence>
<evidence type="ECO:0008006" key="8">
    <source>
        <dbReference type="Google" id="ProtNLM"/>
    </source>
</evidence>
<feature type="transmembrane region" description="Helical" evidence="5">
    <location>
        <begin position="89"/>
        <end position="115"/>
    </location>
</feature>
<dbReference type="Pfam" id="PF09685">
    <property type="entry name" value="MamF_MmsF"/>
    <property type="match status" value="1"/>
</dbReference>
<feature type="transmembrane region" description="Helical" evidence="5">
    <location>
        <begin position="20"/>
        <end position="41"/>
    </location>
</feature>
<keyword evidence="3 5" id="KW-1133">Transmembrane helix</keyword>